<dbReference type="EMBL" id="CAAALY010117359">
    <property type="protein sequence ID" value="VEL30967.1"/>
    <property type="molecule type" value="Genomic_DNA"/>
</dbReference>
<protein>
    <submittedName>
        <fullName evidence="2">Uncharacterized protein</fullName>
    </submittedName>
</protein>
<dbReference type="AlphaFoldDB" id="A0A3S5B1J3"/>
<name>A0A3S5B1J3_9PLAT</name>
<evidence type="ECO:0000256" key="1">
    <source>
        <dbReference type="SAM" id="MobiDB-lite"/>
    </source>
</evidence>
<evidence type="ECO:0000313" key="2">
    <source>
        <dbReference type="EMBL" id="VEL30967.1"/>
    </source>
</evidence>
<gene>
    <name evidence="2" type="ORF">PXEA_LOCUS24407</name>
</gene>
<accession>A0A3S5B1J3</accession>
<sequence>MANDMTLSVQGLEMKSLPGNSSHTFPPSISPYLLHHLPPHQNHQSPHKTDPITHHPSASIYHPMPHQTPVLDDVYTQSMMPLPSAGQSRQQLSDEVIEFAWPSYPISRGRLLP</sequence>
<reference evidence="2" key="1">
    <citation type="submission" date="2018-11" db="EMBL/GenBank/DDBJ databases">
        <authorList>
            <consortium name="Pathogen Informatics"/>
        </authorList>
    </citation>
    <scope>NUCLEOTIDE SEQUENCE</scope>
</reference>
<feature type="region of interest" description="Disordered" evidence="1">
    <location>
        <begin position="18"/>
        <end position="67"/>
    </location>
</feature>
<keyword evidence="3" id="KW-1185">Reference proteome</keyword>
<comment type="caution">
    <text evidence="2">The sequence shown here is derived from an EMBL/GenBank/DDBJ whole genome shotgun (WGS) entry which is preliminary data.</text>
</comment>
<evidence type="ECO:0000313" key="3">
    <source>
        <dbReference type="Proteomes" id="UP000784294"/>
    </source>
</evidence>
<proteinExistence type="predicted"/>
<feature type="compositionally biased region" description="Low complexity" evidence="1">
    <location>
        <begin position="26"/>
        <end position="44"/>
    </location>
</feature>
<organism evidence="2 3">
    <name type="scientific">Protopolystoma xenopodis</name>
    <dbReference type="NCBI Taxonomy" id="117903"/>
    <lineage>
        <taxon>Eukaryota</taxon>
        <taxon>Metazoa</taxon>
        <taxon>Spiralia</taxon>
        <taxon>Lophotrochozoa</taxon>
        <taxon>Platyhelminthes</taxon>
        <taxon>Monogenea</taxon>
        <taxon>Polyopisthocotylea</taxon>
        <taxon>Polystomatidea</taxon>
        <taxon>Polystomatidae</taxon>
        <taxon>Protopolystoma</taxon>
    </lineage>
</organism>
<feature type="non-terminal residue" evidence="2">
    <location>
        <position position="113"/>
    </location>
</feature>
<dbReference type="Proteomes" id="UP000784294">
    <property type="component" value="Unassembled WGS sequence"/>
</dbReference>